<sequence>MHCASHLSHQEDQAKLRKTPLLKVCQDKFNVELRDSPGNFVKTEETLFKIQGLSAIQSLKTTDKTKCSNLVNTCIRTTLNRDSCLPPGDHNALYVNTFPFQDLSEVPFPSLDSPGIRGPQKPLWKPFPNQDSDLVVPSGTDSELHIPYLEYVNSVNPGLLASGGRGAPSQDTGDCGVR</sequence>
<organism evidence="1">
    <name type="scientific">Castor canadensis</name>
    <name type="common">American beaver</name>
    <dbReference type="NCBI Taxonomy" id="51338"/>
    <lineage>
        <taxon>Eukaryota</taxon>
        <taxon>Metazoa</taxon>
        <taxon>Chordata</taxon>
        <taxon>Craniata</taxon>
        <taxon>Vertebrata</taxon>
        <taxon>Euteleostomi</taxon>
        <taxon>Mammalia</taxon>
        <taxon>Eutheria</taxon>
        <taxon>Euarchontoglires</taxon>
        <taxon>Glires</taxon>
        <taxon>Rodentia</taxon>
        <taxon>Castorimorpha</taxon>
        <taxon>Castoridae</taxon>
        <taxon>Castor</taxon>
    </lineage>
</organism>
<accession>A0A8C0WSB5</accession>
<dbReference type="PANTHER" id="PTHR15249">
    <property type="entry name" value="TRAF FAMILY MEMBER-ASSOCIATED NF-KAPPA-B ACTIVATOR"/>
    <property type="match status" value="1"/>
</dbReference>
<proteinExistence type="predicted"/>
<dbReference type="PANTHER" id="PTHR15249:SF0">
    <property type="entry name" value="TRAF FAMILY MEMBER-ASSOCIATED NF-KAPPA-B ACTIVATOR"/>
    <property type="match status" value="1"/>
</dbReference>
<dbReference type="AlphaFoldDB" id="A0A8C0WSB5"/>
<evidence type="ECO:0000313" key="1">
    <source>
        <dbReference type="Ensembl" id="ENSCCNP00000014273.1"/>
    </source>
</evidence>
<name>A0A8C0WSB5_CASCN</name>
<protein>
    <submittedName>
        <fullName evidence="1">Uncharacterized protein</fullName>
    </submittedName>
</protein>
<dbReference type="GO" id="GO:0043124">
    <property type="term" value="P:negative regulation of canonical NF-kappaB signal transduction"/>
    <property type="evidence" value="ECO:0007669"/>
    <property type="project" value="InterPro"/>
</dbReference>
<dbReference type="InterPro" id="IPR039669">
    <property type="entry name" value="TANK"/>
</dbReference>
<dbReference type="Ensembl" id="ENSCCNT00000018729.1">
    <property type="protein sequence ID" value="ENSCCNP00000014273.1"/>
    <property type="gene ID" value="ENSCCNG00000014774.1"/>
</dbReference>
<reference evidence="1" key="1">
    <citation type="submission" date="2023-09" db="UniProtKB">
        <authorList>
            <consortium name="Ensembl"/>
        </authorList>
    </citation>
    <scope>IDENTIFICATION</scope>
</reference>